<name>A0A0V0RB64_9BILA</name>
<dbReference type="Proteomes" id="UP000054630">
    <property type="component" value="Unassembled WGS sequence"/>
</dbReference>
<evidence type="ECO:0000313" key="2">
    <source>
        <dbReference type="Proteomes" id="UP000054630"/>
    </source>
</evidence>
<evidence type="ECO:0000313" key="1">
    <source>
        <dbReference type="EMBL" id="KRX11514.1"/>
    </source>
</evidence>
<protein>
    <submittedName>
        <fullName evidence="1">Uncharacterized protein</fullName>
    </submittedName>
</protein>
<reference evidence="1 2" key="1">
    <citation type="submission" date="2015-01" db="EMBL/GenBank/DDBJ databases">
        <title>Evolution of Trichinella species and genotypes.</title>
        <authorList>
            <person name="Korhonen P.K."/>
            <person name="Edoardo P."/>
            <person name="Giuseppe L.R."/>
            <person name="Gasser R.B."/>
        </authorList>
    </citation>
    <scope>NUCLEOTIDE SEQUENCE [LARGE SCALE GENOMIC DNA]</scope>
    <source>
        <strain evidence="1">ISS37</strain>
    </source>
</reference>
<gene>
    <name evidence="1" type="ORF">T07_3076</name>
</gene>
<proteinExistence type="predicted"/>
<keyword evidence="2" id="KW-1185">Reference proteome</keyword>
<dbReference type="AlphaFoldDB" id="A0A0V0RB64"/>
<feature type="non-terminal residue" evidence="1">
    <location>
        <position position="42"/>
    </location>
</feature>
<sequence length="42" mass="4801">MPSSRSSLMTMTMLRAASWTSRTSSVVWWSAVMITVMHLRIL</sequence>
<dbReference type="EMBL" id="JYDL01002025">
    <property type="protein sequence ID" value="KRX11514.1"/>
    <property type="molecule type" value="Genomic_DNA"/>
</dbReference>
<organism evidence="1 2">
    <name type="scientific">Trichinella nelsoni</name>
    <dbReference type="NCBI Taxonomy" id="6336"/>
    <lineage>
        <taxon>Eukaryota</taxon>
        <taxon>Metazoa</taxon>
        <taxon>Ecdysozoa</taxon>
        <taxon>Nematoda</taxon>
        <taxon>Enoplea</taxon>
        <taxon>Dorylaimia</taxon>
        <taxon>Trichinellida</taxon>
        <taxon>Trichinellidae</taxon>
        <taxon>Trichinella</taxon>
    </lineage>
</organism>
<accession>A0A0V0RB64</accession>
<comment type="caution">
    <text evidence="1">The sequence shown here is derived from an EMBL/GenBank/DDBJ whole genome shotgun (WGS) entry which is preliminary data.</text>
</comment>